<organism evidence="2 3">
    <name type="scientific">Neolewinella xylanilytica</name>
    <dbReference type="NCBI Taxonomy" id="1514080"/>
    <lineage>
        <taxon>Bacteria</taxon>
        <taxon>Pseudomonadati</taxon>
        <taxon>Bacteroidota</taxon>
        <taxon>Saprospiria</taxon>
        <taxon>Saprospirales</taxon>
        <taxon>Lewinellaceae</taxon>
        <taxon>Neolewinella</taxon>
    </lineage>
</organism>
<dbReference type="SUPFAM" id="SSF48317">
    <property type="entry name" value="Acid phosphatase/Vanadium-dependent haloperoxidase"/>
    <property type="match status" value="1"/>
</dbReference>
<evidence type="ECO:0000313" key="2">
    <source>
        <dbReference type="EMBL" id="PPK88872.1"/>
    </source>
</evidence>
<dbReference type="InterPro" id="IPR000326">
    <property type="entry name" value="PAP2/HPO"/>
</dbReference>
<dbReference type="RefSeq" id="WP_104419401.1">
    <property type="nucleotide sequence ID" value="NZ_PTJC01000005.1"/>
</dbReference>
<dbReference type="Proteomes" id="UP000237662">
    <property type="component" value="Unassembled WGS sequence"/>
</dbReference>
<dbReference type="EMBL" id="PTJC01000005">
    <property type="protein sequence ID" value="PPK88872.1"/>
    <property type="molecule type" value="Genomic_DNA"/>
</dbReference>
<dbReference type="InterPro" id="IPR036938">
    <property type="entry name" value="PAP2/HPO_sf"/>
</dbReference>
<comment type="caution">
    <text evidence="2">The sequence shown here is derived from an EMBL/GenBank/DDBJ whole genome shotgun (WGS) entry which is preliminary data.</text>
</comment>
<reference evidence="2 3" key="1">
    <citation type="submission" date="2018-02" db="EMBL/GenBank/DDBJ databases">
        <title>Genomic Encyclopedia of Archaeal and Bacterial Type Strains, Phase II (KMG-II): from individual species to whole genera.</title>
        <authorList>
            <person name="Goeker M."/>
        </authorList>
    </citation>
    <scope>NUCLEOTIDE SEQUENCE [LARGE SCALE GENOMIC DNA]</scope>
    <source>
        <strain evidence="2 3">DSM 29526</strain>
    </source>
</reference>
<proteinExistence type="predicted"/>
<gene>
    <name evidence="2" type="ORF">CLV84_1846</name>
</gene>
<dbReference type="AlphaFoldDB" id="A0A2S6IBM9"/>
<feature type="domain" description="Phosphatidic acid phosphatase type 2/haloperoxidase" evidence="1">
    <location>
        <begin position="146"/>
        <end position="255"/>
    </location>
</feature>
<keyword evidence="3" id="KW-1185">Reference proteome</keyword>
<dbReference type="Gene3D" id="1.20.144.10">
    <property type="entry name" value="Phosphatidic acid phosphatase type 2/haloperoxidase"/>
    <property type="match status" value="1"/>
</dbReference>
<evidence type="ECO:0000313" key="3">
    <source>
        <dbReference type="Proteomes" id="UP000237662"/>
    </source>
</evidence>
<accession>A0A2S6IBM9</accession>
<dbReference type="Pfam" id="PF01569">
    <property type="entry name" value="PAP2"/>
    <property type="match status" value="1"/>
</dbReference>
<sequence length="283" mass="31780">MLRMLPILLLLSGSLSAQWRLDSIFRSSDLYAVNPLVSVPAIALGGYGSQQRLISLQDKPDLTPEELNALDPASVGAFDRVALRQDVDKHKQAIIQSDYFFNTGQLLPFGLFIWKKYRRDWFDISLMYLEAQVAQGLFYGFAPFGPTAVDRYRPRVYYDALPVDSRTYGNERNSMFSGHVSTTATGFYFFARMIDDYNPQLTGTQRALIYTGATLPSLAAGWLRVRGLKHYPTDVLVGLGVGAISGIGVPSLHKWWKQRHRSRLVLQPVYAGGATGLVFQLRY</sequence>
<protein>
    <submittedName>
        <fullName evidence="2">PAP2 superfamily protein</fullName>
    </submittedName>
</protein>
<evidence type="ECO:0000259" key="1">
    <source>
        <dbReference type="Pfam" id="PF01569"/>
    </source>
</evidence>
<dbReference type="CDD" id="cd01610">
    <property type="entry name" value="PAP2_like"/>
    <property type="match status" value="1"/>
</dbReference>
<name>A0A2S6IBM9_9BACT</name>
<dbReference type="OrthoDB" id="9806134at2"/>